<comment type="caution">
    <text evidence="3">The sequence shown here is derived from an EMBL/GenBank/DDBJ whole genome shotgun (WGS) entry which is preliminary data.</text>
</comment>
<sequence length="322" mass="35436">MFCISRGKSAVSWWRQLPSIYKLMSVAVAVVFLLASGLQSGTVDVNQQWNSIVRGVGGGHGSLGGDMPIRIMFLGASMSLGEHSEGERGYRQQIRDWIAEKGNPVNCVGANRFGDFKDNDVQAWGAQPIKPTLDRARDFVPAAQPNLILINAGSSDCFQEGTWGSSNILNHMRDLVDFLLEASPRSTVIMSTIIFSPWSNVDRCVRSANAQIRQVSRDLAREGKPVLLAEMHRDQGGAPGTVVDEPEMGPDNMHPTTEGYFVMGEAFKKSILEADKKGWLQPPVSNGIPADGNAERMATEGKQQDQLTERAERAHARRWWVT</sequence>
<accession>A0ABR2HRG1</accession>
<dbReference type="EMBL" id="JAPCWZ010000009">
    <property type="protein sequence ID" value="KAK8851289.1"/>
    <property type="molecule type" value="Genomic_DNA"/>
</dbReference>
<dbReference type="Pfam" id="PF13472">
    <property type="entry name" value="Lipase_GDSL_2"/>
    <property type="match status" value="1"/>
</dbReference>
<dbReference type="InterPro" id="IPR051532">
    <property type="entry name" value="Ester_Hydrolysis_Enzymes"/>
</dbReference>
<feature type="region of interest" description="Disordered" evidence="1">
    <location>
        <begin position="280"/>
        <end position="322"/>
    </location>
</feature>
<evidence type="ECO:0000256" key="1">
    <source>
        <dbReference type="SAM" id="MobiDB-lite"/>
    </source>
</evidence>
<dbReference type="PANTHER" id="PTHR30383">
    <property type="entry name" value="THIOESTERASE 1/PROTEASE 1/LYSOPHOSPHOLIPASE L1"/>
    <property type="match status" value="1"/>
</dbReference>
<dbReference type="SUPFAM" id="SSF52266">
    <property type="entry name" value="SGNH hydrolase"/>
    <property type="match status" value="1"/>
</dbReference>
<dbReference type="InterPro" id="IPR013830">
    <property type="entry name" value="SGNH_hydro"/>
</dbReference>
<dbReference type="InterPro" id="IPR036514">
    <property type="entry name" value="SGNH_hydro_sf"/>
</dbReference>
<dbReference type="PANTHER" id="PTHR30383:SF31">
    <property type="entry name" value="SGNH HYDROLASE-TYPE ESTERASE DOMAIN-CONTAINING PROTEIN-RELATED"/>
    <property type="match status" value="1"/>
</dbReference>
<organism evidence="3 4">
    <name type="scientific">Apiospora arundinis</name>
    <dbReference type="NCBI Taxonomy" id="335852"/>
    <lineage>
        <taxon>Eukaryota</taxon>
        <taxon>Fungi</taxon>
        <taxon>Dikarya</taxon>
        <taxon>Ascomycota</taxon>
        <taxon>Pezizomycotina</taxon>
        <taxon>Sordariomycetes</taxon>
        <taxon>Xylariomycetidae</taxon>
        <taxon>Amphisphaeriales</taxon>
        <taxon>Apiosporaceae</taxon>
        <taxon>Apiospora</taxon>
    </lineage>
</organism>
<protein>
    <submittedName>
        <fullName evidence="3">Carbohydrate esterase family 3 protein</fullName>
    </submittedName>
</protein>
<dbReference type="Proteomes" id="UP001390339">
    <property type="component" value="Unassembled WGS sequence"/>
</dbReference>
<feature type="domain" description="SGNH hydrolase-type esterase" evidence="2">
    <location>
        <begin position="73"/>
        <end position="260"/>
    </location>
</feature>
<reference evidence="3 4" key="1">
    <citation type="journal article" date="2024" name="IMA Fungus">
        <title>Apiospora arundinis, a panoply of carbohydrate-active enzymes and secondary metabolites.</title>
        <authorList>
            <person name="Sorensen T."/>
            <person name="Petersen C."/>
            <person name="Muurmann A.T."/>
            <person name="Christiansen J.V."/>
            <person name="Brundto M.L."/>
            <person name="Overgaard C.K."/>
            <person name="Boysen A.T."/>
            <person name="Wollenberg R.D."/>
            <person name="Larsen T.O."/>
            <person name="Sorensen J.L."/>
            <person name="Nielsen K.L."/>
            <person name="Sondergaard T.E."/>
        </authorList>
    </citation>
    <scope>NUCLEOTIDE SEQUENCE [LARGE SCALE GENOMIC DNA]</scope>
    <source>
        <strain evidence="3 4">AAU 773</strain>
    </source>
</reference>
<evidence type="ECO:0000313" key="4">
    <source>
        <dbReference type="Proteomes" id="UP001390339"/>
    </source>
</evidence>
<name>A0ABR2HRG1_9PEZI</name>
<evidence type="ECO:0000259" key="2">
    <source>
        <dbReference type="Pfam" id="PF13472"/>
    </source>
</evidence>
<gene>
    <name evidence="3" type="ORF">PGQ11_013768</name>
</gene>
<keyword evidence="4" id="KW-1185">Reference proteome</keyword>
<feature type="compositionally biased region" description="Basic and acidic residues" evidence="1">
    <location>
        <begin position="293"/>
        <end position="314"/>
    </location>
</feature>
<evidence type="ECO:0000313" key="3">
    <source>
        <dbReference type="EMBL" id="KAK8851289.1"/>
    </source>
</evidence>
<proteinExistence type="predicted"/>
<dbReference type="Gene3D" id="3.40.50.1110">
    <property type="entry name" value="SGNH hydrolase"/>
    <property type="match status" value="1"/>
</dbReference>